<evidence type="ECO:0000313" key="12">
    <source>
        <dbReference type="Proteomes" id="UP001305414"/>
    </source>
</evidence>
<dbReference type="CDD" id="cd05474">
    <property type="entry name" value="SAP_like"/>
    <property type="match status" value="1"/>
</dbReference>
<keyword evidence="2" id="KW-0645">Protease</keyword>
<feature type="disulfide bond" evidence="7">
    <location>
        <begin position="97"/>
        <end position="109"/>
    </location>
</feature>
<feature type="signal peptide" evidence="9">
    <location>
        <begin position="1"/>
        <end position="20"/>
    </location>
</feature>
<keyword evidence="12" id="KW-1185">Reference proteome</keyword>
<dbReference type="PRINTS" id="PR00792">
    <property type="entry name" value="PEPSIN"/>
</dbReference>
<dbReference type="Gene3D" id="2.40.70.10">
    <property type="entry name" value="Acid Proteases"/>
    <property type="match status" value="2"/>
</dbReference>
<comment type="similarity">
    <text evidence="1">Belongs to the peptidase A1 family.</text>
</comment>
<dbReference type="InterPro" id="IPR033121">
    <property type="entry name" value="PEPTIDASE_A1"/>
</dbReference>
<feature type="active site" evidence="6">
    <location>
        <position position="85"/>
    </location>
</feature>
<dbReference type="PROSITE" id="PS51767">
    <property type="entry name" value="PEPTIDASE_A1"/>
    <property type="match status" value="1"/>
</dbReference>
<dbReference type="EMBL" id="JAWHQM010000006">
    <property type="protein sequence ID" value="KAK5627595.1"/>
    <property type="molecule type" value="Genomic_DNA"/>
</dbReference>
<feature type="chain" id="PRO_5042946291" description="Peptidase A1 domain-containing protein" evidence="9">
    <location>
        <begin position="21"/>
        <end position="474"/>
    </location>
</feature>
<dbReference type="Pfam" id="PF00026">
    <property type="entry name" value="Asp"/>
    <property type="match status" value="1"/>
</dbReference>
<keyword evidence="7" id="KW-1015">Disulfide bond</keyword>
<evidence type="ECO:0000256" key="1">
    <source>
        <dbReference type="ARBA" id="ARBA00007447"/>
    </source>
</evidence>
<evidence type="ECO:0000256" key="6">
    <source>
        <dbReference type="PIRSR" id="PIRSR601461-1"/>
    </source>
</evidence>
<keyword evidence="4" id="KW-0064">Aspartyl protease</keyword>
<keyword evidence="5" id="KW-0378">Hydrolase</keyword>
<evidence type="ECO:0000313" key="11">
    <source>
        <dbReference type="EMBL" id="KAK5627595.1"/>
    </source>
</evidence>
<dbReference type="SUPFAM" id="SSF50630">
    <property type="entry name" value="Acid proteases"/>
    <property type="match status" value="1"/>
</dbReference>
<evidence type="ECO:0000256" key="2">
    <source>
        <dbReference type="ARBA" id="ARBA00022670"/>
    </source>
</evidence>
<gene>
    <name evidence="11" type="ORF">RRF57_003310</name>
</gene>
<sequence>MSFRLLSLLCLVIAASYGDALSIEPRSSHYVKLPVVHSTNRRVFAKVYENKRDVATVPLAKRADVAYYAKLNIGTPPQPVYVQIDTGSFELWVNPNCTSLQGTTDVRFCRAIGHYEPSSSSSAVELTTTKTLRYGIGQAAIQYVIDNVGLAGTDALLENIQFGVALDTVDEFSGILGIGHGVNVTIPYKNMIDQLADQGATDTKAFSLALGSKSEQEGVIIFGGLDTSKFTGTLRTQPIIEGPDGVPRYWIQMESLGITPPDSQTKQYSNTSMAVFLDSGATLTLLPTSLANEIAADFGAEATNPNGFYAVDCKFNNQSGTLSFAFDGVTIRVPYREIVREIQTAFGTQCYLGISPSEDFALLGDTMLRSAYAVFDQTNNAIHLAQYSNCGSTEKEITAQMDLGKITGNCEAPDFEDADASSNPMPPGKGSGTGSNESGDAESRASTWKTAGFRKWFTIWVMIYAIDFTFGLIL</sequence>
<dbReference type="GO" id="GO:0004190">
    <property type="term" value="F:aspartic-type endopeptidase activity"/>
    <property type="evidence" value="ECO:0007669"/>
    <property type="project" value="UniProtKB-KW"/>
</dbReference>
<evidence type="ECO:0000256" key="3">
    <source>
        <dbReference type="ARBA" id="ARBA00022729"/>
    </source>
</evidence>
<evidence type="ECO:0000256" key="4">
    <source>
        <dbReference type="ARBA" id="ARBA00022750"/>
    </source>
</evidence>
<protein>
    <recommendedName>
        <fullName evidence="10">Peptidase A1 domain-containing protein</fullName>
    </recommendedName>
</protein>
<evidence type="ECO:0000256" key="8">
    <source>
        <dbReference type="SAM" id="MobiDB-lite"/>
    </source>
</evidence>
<feature type="active site" evidence="6">
    <location>
        <position position="278"/>
    </location>
</feature>
<dbReference type="PANTHER" id="PTHR47966">
    <property type="entry name" value="BETA-SITE APP-CLEAVING ENZYME, ISOFORM A-RELATED"/>
    <property type="match status" value="1"/>
</dbReference>
<dbReference type="GO" id="GO:0006508">
    <property type="term" value="P:proteolysis"/>
    <property type="evidence" value="ECO:0007669"/>
    <property type="project" value="UniProtKB-KW"/>
</dbReference>
<dbReference type="Proteomes" id="UP001305414">
    <property type="component" value="Unassembled WGS sequence"/>
</dbReference>
<feature type="compositionally biased region" description="Polar residues" evidence="8">
    <location>
        <begin position="434"/>
        <end position="443"/>
    </location>
</feature>
<evidence type="ECO:0000259" key="10">
    <source>
        <dbReference type="PROSITE" id="PS51767"/>
    </source>
</evidence>
<dbReference type="AlphaFoldDB" id="A0AAN7U8L9"/>
<name>A0AAN7U8L9_9PEZI</name>
<proteinExistence type="inferred from homology"/>
<dbReference type="InterPro" id="IPR001461">
    <property type="entry name" value="Aspartic_peptidase_A1"/>
</dbReference>
<feature type="domain" description="Peptidase A1" evidence="10">
    <location>
        <begin position="67"/>
        <end position="385"/>
    </location>
</feature>
<dbReference type="InterPro" id="IPR021109">
    <property type="entry name" value="Peptidase_aspartic_dom_sf"/>
</dbReference>
<feature type="region of interest" description="Disordered" evidence="8">
    <location>
        <begin position="415"/>
        <end position="443"/>
    </location>
</feature>
<organism evidence="11 12">
    <name type="scientific">Xylaria bambusicola</name>
    <dbReference type="NCBI Taxonomy" id="326684"/>
    <lineage>
        <taxon>Eukaryota</taxon>
        <taxon>Fungi</taxon>
        <taxon>Dikarya</taxon>
        <taxon>Ascomycota</taxon>
        <taxon>Pezizomycotina</taxon>
        <taxon>Sordariomycetes</taxon>
        <taxon>Xylariomycetidae</taxon>
        <taxon>Xylariales</taxon>
        <taxon>Xylariaceae</taxon>
        <taxon>Xylaria</taxon>
    </lineage>
</organism>
<comment type="caution">
    <text evidence="11">The sequence shown here is derived from an EMBL/GenBank/DDBJ whole genome shotgun (WGS) entry which is preliminary data.</text>
</comment>
<evidence type="ECO:0000256" key="9">
    <source>
        <dbReference type="SAM" id="SignalP"/>
    </source>
</evidence>
<accession>A0AAN7U8L9</accession>
<keyword evidence="3 9" id="KW-0732">Signal</keyword>
<dbReference type="PANTHER" id="PTHR47966:SF65">
    <property type="entry name" value="ASPARTIC-TYPE ENDOPEPTIDASE"/>
    <property type="match status" value="1"/>
</dbReference>
<evidence type="ECO:0000256" key="7">
    <source>
        <dbReference type="PIRSR" id="PIRSR601461-2"/>
    </source>
</evidence>
<evidence type="ECO:0000256" key="5">
    <source>
        <dbReference type="ARBA" id="ARBA00022801"/>
    </source>
</evidence>
<dbReference type="InterPro" id="IPR033876">
    <property type="entry name" value="SAP-like"/>
</dbReference>
<reference evidence="11 12" key="1">
    <citation type="submission" date="2023-10" db="EMBL/GenBank/DDBJ databases">
        <title>Draft genome sequence of Xylaria bambusicola isolate GMP-LS, the root and basal stem rot pathogen of sugarcane in Indonesia.</title>
        <authorList>
            <person name="Selvaraj P."/>
            <person name="Muralishankar V."/>
            <person name="Muruganantham S."/>
            <person name="Sp S."/>
            <person name="Haryani S."/>
            <person name="Lau K.J.X."/>
            <person name="Naqvi N.I."/>
        </authorList>
    </citation>
    <scope>NUCLEOTIDE SEQUENCE [LARGE SCALE GENOMIC DNA]</scope>
    <source>
        <strain evidence="11">GMP-LS</strain>
    </source>
</reference>